<feature type="domain" description="HPP transmembrane region" evidence="3">
    <location>
        <begin position="47"/>
        <end position="209"/>
    </location>
</feature>
<dbReference type="OrthoDB" id="2016548at2759"/>
<dbReference type="STRING" id="1399860.A0A2C5XUY0"/>
<feature type="transmembrane region" description="Helical" evidence="2">
    <location>
        <begin position="179"/>
        <end position="201"/>
    </location>
</feature>
<dbReference type="PANTHER" id="PTHR33741">
    <property type="entry name" value="TRANSMEMBRANE PROTEIN DDB_G0269096-RELATED"/>
    <property type="match status" value="1"/>
</dbReference>
<sequence length="323" mass="35325">MPPRHWAWNFDIDRFLNPFVPRPPWRHVPYPIAHFLGYRKTKPQATGNVVPVFWSFIGIFCAIIIIEQATKHVSAFEDNGVPTVIVGSFGAAAVLQFYAIESPLAQPRNAIGGQLLSSIIGVGIAKLFRLSHRFDDIQWLGGALACATATALMGLTKTMHPPAGATALLAVADKKLLDLGWWLIPVMMLGCALMLGVALILNNIERRFPMYWWTPDDLCQGKSILQRVRESTPPKPPNKSVIDEEKAIASRGSSDGTEPGVLQPQPGATDGAANAPETGATGNAVARGDQEYLIIKHGKVIVPKDMLLSQEEEQLLETMSYRL</sequence>
<keyword evidence="2" id="KW-0812">Transmembrane</keyword>
<evidence type="ECO:0000256" key="1">
    <source>
        <dbReference type="SAM" id="MobiDB-lite"/>
    </source>
</evidence>
<evidence type="ECO:0000256" key="2">
    <source>
        <dbReference type="SAM" id="Phobius"/>
    </source>
</evidence>
<dbReference type="AlphaFoldDB" id="A0A2C5XUY0"/>
<dbReference type="InterPro" id="IPR058581">
    <property type="entry name" value="TM_HPP"/>
</dbReference>
<name>A0A2C5XUY0_9HYPO</name>
<dbReference type="Proteomes" id="UP000226192">
    <property type="component" value="Unassembled WGS sequence"/>
</dbReference>
<feature type="transmembrane region" description="Helical" evidence="2">
    <location>
        <begin position="79"/>
        <end position="99"/>
    </location>
</feature>
<feature type="transmembrane region" description="Helical" evidence="2">
    <location>
        <begin position="49"/>
        <end position="67"/>
    </location>
</feature>
<feature type="transmembrane region" description="Helical" evidence="2">
    <location>
        <begin position="140"/>
        <end position="159"/>
    </location>
</feature>
<dbReference type="Pfam" id="PF04982">
    <property type="entry name" value="TM_HPP"/>
    <property type="match status" value="1"/>
</dbReference>
<evidence type="ECO:0000313" key="4">
    <source>
        <dbReference type="EMBL" id="PHH61075.1"/>
    </source>
</evidence>
<gene>
    <name evidence="4" type="ORF">CDD81_786</name>
</gene>
<feature type="region of interest" description="Disordered" evidence="1">
    <location>
        <begin position="250"/>
        <end position="283"/>
    </location>
</feature>
<keyword evidence="2" id="KW-0472">Membrane</keyword>
<dbReference type="PANTHER" id="PTHR33741:SF5">
    <property type="entry name" value="TRANSMEMBRANE PROTEIN DDB_G0269096-RELATED"/>
    <property type="match status" value="1"/>
</dbReference>
<evidence type="ECO:0000259" key="3">
    <source>
        <dbReference type="Pfam" id="PF04982"/>
    </source>
</evidence>
<feature type="transmembrane region" description="Helical" evidence="2">
    <location>
        <begin position="111"/>
        <end position="128"/>
    </location>
</feature>
<dbReference type="EMBL" id="NJET01000117">
    <property type="protein sequence ID" value="PHH61075.1"/>
    <property type="molecule type" value="Genomic_DNA"/>
</dbReference>
<protein>
    <recommendedName>
        <fullName evidence="3">HPP transmembrane region domain-containing protein</fullName>
    </recommendedName>
</protein>
<proteinExistence type="predicted"/>
<keyword evidence="5" id="KW-1185">Reference proteome</keyword>
<accession>A0A2C5XUY0</accession>
<dbReference type="InterPro" id="IPR007065">
    <property type="entry name" value="HPP"/>
</dbReference>
<comment type="caution">
    <text evidence="4">The sequence shown here is derived from an EMBL/GenBank/DDBJ whole genome shotgun (WGS) entry which is preliminary data.</text>
</comment>
<organism evidence="4 5">
    <name type="scientific">Ophiocordyceps australis</name>
    <dbReference type="NCBI Taxonomy" id="1399860"/>
    <lineage>
        <taxon>Eukaryota</taxon>
        <taxon>Fungi</taxon>
        <taxon>Dikarya</taxon>
        <taxon>Ascomycota</taxon>
        <taxon>Pezizomycotina</taxon>
        <taxon>Sordariomycetes</taxon>
        <taxon>Hypocreomycetidae</taxon>
        <taxon>Hypocreales</taxon>
        <taxon>Ophiocordycipitaceae</taxon>
        <taxon>Ophiocordyceps</taxon>
    </lineage>
</organism>
<keyword evidence="2" id="KW-1133">Transmembrane helix</keyword>
<evidence type="ECO:0000313" key="5">
    <source>
        <dbReference type="Proteomes" id="UP000226192"/>
    </source>
</evidence>
<reference evidence="4 5" key="1">
    <citation type="submission" date="2017-06" db="EMBL/GenBank/DDBJ databases">
        <title>Ant-infecting Ophiocordyceps genomes reveal a high diversity of potential behavioral manipulation genes and a possible major role for enterotoxins.</title>
        <authorList>
            <person name="De Bekker C."/>
            <person name="Evans H.C."/>
            <person name="Brachmann A."/>
            <person name="Hughes D.P."/>
        </authorList>
    </citation>
    <scope>NUCLEOTIDE SEQUENCE [LARGE SCALE GENOMIC DNA]</scope>
    <source>
        <strain evidence="4 5">Map64</strain>
    </source>
</reference>